<proteinExistence type="inferred from homology"/>
<feature type="region of interest" description="Disordered" evidence="2">
    <location>
        <begin position="128"/>
        <end position="149"/>
    </location>
</feature>
<keyword evidence="4" id="KW-1185">Reference proteome</keyword>
<evidence type="ECO:0000256" key="1">
    <source>
        <dbReference type="ARBA" id="ARBA00007865"/>
    </source>
</evidence>
<comment type="caution">
    <text evidence="3">The sequence shown here is derived from an EMBL/GenBank/DDBJ whole genome shotgun (WGS) entry which is preliminary data.</text>
</comment>
<dbReference type="PANTHER" id="PTHR34861">
    <property type="match status" value="1"/>
</dbReference>
<dbReference type="PANTHER" id="PTHR34861:SF8">
    <property type="entry name" value="CYCLASE"/>
    <property type="match status" value="1"/>
</dbReference>
<sequence length="352" mass="37657">MPTAAPSPPKPSPSSSSSSQSPPSPPYRHWPHAPSTHAEGLGRLALLTPAVVASAASSQIRCGRRVGLNWEMMKLECAAFGRQKASHRIVGLFGGGLKGEEGEGEGEGGEGTVAFDDVYEFNPQQSSQWDGLRHFSQPGDATRGEDPKRRFFYGGTTAGEIMDRGCERIGMQHWAAEGIAGRGVLIDYAAYAAKRGIQYSAFSPHAIKLADIRAVAAECGVVFEQGDVLFVRVGVMAEWEGMGREQKEAFGANEAPTFAGVEGTVDVLGWLWDTGFAAVAGDSVSWEVFPAKDILLHEYLLAGWGMPIGEMFDLEALAATCRELGRWTFFVASMPLNMPGGVSSPPNAMAIF</sequence>
<dbReference type="Proteomes" id="UP001456524">
    <property type="component" value="Unassembled WGS sequence"/>
</dbReference>
<evidence type="ECO:0000313" key="3">
    <source>
        <dbReference type="EMBL" id="KAK8157380.1"/>
    </source>
</evidence>
<evidence type="ECO:0008006" key="5">
    <source>
        <dbReference type="Google" id="ProtNLM"/>
    </source>
</evidence>
<dbReference type="Gene3D" id="3.50.30.50">
    <property type="entry name" value="Putative cyclase"/>
    <property type="match status" value="1"/>
</dbReference>
<gene>
    <name evidence="3" type="ORF">IWX90DRAFT_390772</name>
</gene>
<feature type="region of interest" description="Disordered" evidence="2">
    <location>
        <begin position="1"/>
        <end position="36"/>
    </location>
</feature>
<reference evidence="3 4" key="1">
    <citation type="journal article" date="2022" name="G3 (Bethesda)">
        <title>Enemy or ally: a genomic approach to elucidate the lifestyle of Phyllosticta citrichinaensis.</title>
        <authorList>
            <person name="Buijs V.A."/>
            <person name="Groenewald J.Z."/>
            <person name="Haridas S."/>
            <person name="LaButti K.M."/>
            <person name="Lipzen A."/>
            <person name="Martin F.M."/>
            <person name="Barry K."/>
            <person name="Grigoriev I.V."/>
            <person name="Crous P.W."/>
            <person name="Seidl M.F."/>
        </authorList>
    </citation>
    <scope>NUCLEOTIDE SEQUENCE [LARGE SCALE GENOMIC DNA]</scope>
    <source>
        <strain evidence="3 4">CBS 129764</strain>
    </source>
</reference>
<dbReference type="SUPFAM" id="SSF102198">
    <property type="entry name" value="Putative cyclase"/>
    <property type="match status" value="1"/>
</dbReference>
<accession>A0ABR1XJW9</accession>
<organism evidence="3 4">
    <name type="scientific">Phyllosticta citrichinensis</name>
    <dbReference type="NCBI Taxonomy" id="1130410"/>
    <lineage>
        <taxon>Eukaryota</taxon>
        <taxon>Fungi</taxon>
        <taxon>Dikarya</taxon>
        <taxon>Ascomycota</taxon>
        <taxon>Pezizomycotina</taxon>
        <taxon>Dothideomycetes</taxon>
        <taxon>Dothideomycetes incertae sedis</taxon>
        <taxon>Botryosphaeriales</taxon>
        <taxon>Phyllostictaceae</taxon>
        <taxon>Phyllosticta</taxon>
    </lineage>
</organism>
<dbReference type="EMBL" id="JBBWUH010000009">
    <property type="protein sequence ID" value="KAK8157380.1"/>
    <property type="molecule type" value="Genomic_DNA"/>
</dbReference>
<name>A0ABR1XJW9_9PEZI</name>
<evidence type="ECO:0000256" key="2">
    <source>
        <dbReference type="SAM" id="MobiDB-lite"/>
    </source>
</evidence>
<feature type="compositionally biased region" description="Pro residues" evidence="2">
    <location>
        <begin position="1"/>
        <end position="12"/>
    </location>
</feature>
<comment type="similarity">
    <text evidence="1">Belongs to the Cyclase 1 superfamily.</text>
</comment>
<dbReference type="Pfam" id="PF04199">
    <property type="entry name" value="Cyclase"/>
    <property type="match status" value="1"/>
</dbReference>
<evidence type="ECO:0000313" key="4">
    <source>
        <dbReference type="Proteomes" id="UP001456524"/>
    </source>
</evidence>
<dbReference type="InterPro" id="IPR037175">
    <property type="entry name" value="KFase_sf"/>
</dbReference>
<dbReference type="InterPro" id="IPR007325">
    <property type="entry name" value="KFase/CYL"/>
</dbReference>
<protein>
    <recommendedName>
        <fullName evidence="5">Cyclase</fullName>
    </recommendedName>
</protein>